<dbReference type="SUPFAM" id="SSF46689">
    <property type="entry name" value="Homeodomain-like"/>
    <property type="match status" value="1"/>
</dbReference>
<dbReference type="Gene3D" id="1.10.10.60">
    <property type="entry name" value="Homeodomain-like"/>
    <property type="match status" value="1"/>
</dbReference>
<dbReference type="InterPro" id="IPR009057">
    <property type="entry name" value="Homeodomain-like_sf"/>
</dbReference>
<dbReference type="FunFam" id="3.40.50.300:FF:000006">
    <property type="entry name" value="DNA-binding transcriptional regulator NtrC"/>
    <property type="match status" value="1"/>
</dbReference>
<dbReference type="Gene3D" id="3.40.50.2300">
    <property type="match status" value="1"/>
</dbReference>
<evidence type="ECO:0000259" key="10">
    <source>
        <dbReference type="PROSITE" id="PS50110"/>
    </source>
</evidence>
<dbReference type="InterPro" id="IPR001789">
    <property type="entry name" value="Sig_transdc_resp-reg_receiver"/>
</dbReference>
<evidence type="ECO:0000256" key="8">
    <source>
        <dbReference type="PROSITE-ProRule" id="PRU00169"/>
    </source>
</evidence>
<evidence type="ECO:0000259" key="9">
    <source>
        <dbReference type="PROSITE" id="PS50045"/>
    </source>
</evidence>
<dbReference type="InterPro" id="IPR003593">
    <property type="entry name" value="AAA+_ATPase"/>
</dbReference>
<feature type="modified residue" description="4-aspartylphosphate" evidence="8">
    <location>
        <position position="54"/>
    </location>
</feature>
<dbReference type="GO" id="GO:0005524">
    <property type="term" value="F:ATP binding"/>
    <property type="evidence" value="ECO:0007669"/>
    <property type="project" value="UniProtKB-KW"/>
</dbReference>
<dbReference type="RefSeq" id="WP_144356988.1">
    <property type="nucleotide sequence ID" value="NZ_VMNH01000001.1"/>
</dbReference>
<dbReference type="InterPro" id="IPR011006">
    <property type="entry name" value="CheY-like_superfamily"/>
</dbReference>
<dbReference type="Pfam" id="PF00072">
    <property type="entry name" value="Response_reg"/>
    <property type="match status" value="1"/>
</dbReference>
<dbReference type="InterPro" id="IPR025944">
    <property type="entry name" value="Sigma_54_int_dom_CS"/>
</dbReference>
<dbReference type="PROSITE" id="PS50110">
    <property type="entry name" value="RESPONSE_REGULATORY"/>
    <property type="match status" value="1"/>
</dbReference>
<evidence type="ECO:0000256" key="3">
    <source>
        <dbReference type="ARBA" id="ARBA00022840"/>
    </source>
</evidence>
<dbReference type="Pfam" id="PF00158">
    <property type="entry name" value="Sigma54_activat"/>
    <property type="match status" value="1"/>
</dbReference>
<dbReference type="InterPro" id="IPR058031">
    <property type="entry name" value="AAA_lid_NorR"/>
</dbReference>
<protein>
    <submittedName>
        <fullName evidence="11">Sigma-54-dependent Fis family transcriptional regulator</fullName>
    </submittedName>
</protein>
<evidence type="ECO:0000256" key="1">
    <source>
        <dbReference type="ARBA" id="ARBA00022553"/>
    </source>
</evidence>
<dbReference type="SMART" id="SM00448">
    <property type="entry name" value="REC"/>
    <property type="match status" value="1"/>
</dbReference>
<proteinExistence type="predicted"/>
<dbReference type="EMBL" id="VMNH01000001">
    <property type="protein sequence ID" value="TVO79031.1"/>
    <property type="molecule type" value="Genomic_DNA"/>
</dbReference>
<accession>A0A558E1H2</accession>
<evidence type="ECO:0000313" key="11">
    <source>
        <dbReference type="EMBL" id="TVO79031.1"/>
    </source>
</evidence>
<evidence type="ECO:0000256" key="2">
    <source>
        <dbReference type="ARBA" id="ARBA00022741"/>
    </source>
</evidence>
<evidence type="ECO:0000313" key="12">
    <source>
        <dbReference type="Proteomes" id="UP000316649"/>
    </source>
</evidence>
<keyword evidence="1 8" id="KW-0597">Phosphoprotein</keyword>
<dbReference type="InterPro" id="IPR027417">
    <property type="entry name" value="P-loop_NTPase"/>
</dbReference>
<organism evidence="11 12">
    <name type="scientific">Sedimenticola selenatireducens</name>
    <dbReference type="NCBI Taxonomy" id="191960"/>
    <lineage>
        <taxon>Bacteria</taxon>
        <taxon>Pseudomonadati</taxon>
        <taxon>Pseudomonadota</taxon>
        <taxon>Gammaproteobacteria</taxon>
        <taxon>Chromatiales</taxon>
        <taxon>Sedimenticolaceae</taxon>
        <taxon>Sedimenticola</taxon>
    </lineage>
</organism>
<dbReference type="PANTHER" id="PTHR32071">
    <property type="entry name" value="TRANSCRIPTIONAL REGULATORY PROTEIN"/>
    <property type="match status" value="1"/>
</dbReference>
<dbReference type="PROSITE" id="PS50045">
    <property type="entry name" value="SIGMA54_INTERACT_4"/>
    <property type="match status" value="1"/>
</dbReference>
<keyword evidence="6" id="KW-0238">DNA-binding</keyword>
<dbReference type="Pfam" id="PF02954">
    <property type="entry name" value="HTH_8"/>
    <property type="match status" value="1"/>
</dbReference>
<feature type="domain" description="Sigma-54 factor interaction" evidence="9">
    <location>
        <begin position="129"/>
        <end position="358"/>
    </location>
</feature>
<dbReference type="InterPro" id="IPR011991">
    <property type="entry name" value="ArsR-like_HTH"/>
</dbReference>
<keyword evidence="12" id="KW-1185">Reference proteome</keyword>
<dbReference type="InterPro" id="IPR025943">
    <property type="entry name" value="Sigma_54_int_dom_ATP-bd_2"/>
</dbReference>
<dbReference type="Pfam" id="PF25601">
    <property type="entry name" value="AAA_lid_14"/>
    <property type="match status" value="1"/>
</dbReference>
<dbReference type="OrthoDB" id="9804019at2"/>
<sequence>MSHATVLIVEDDKTLREALCDTLELSGYTVASAVDGKSALKVLENKSVGLVVSDVQMQPMDGHELLARIKSRYPTLPVLMMTAFGNIEKAVSAMRQGATDYLAKPFEPSLLIEKVKQCIQHAEPVDDQVIADDLRTRELVNLAGRVAKSQATVCIGGESGTGKEVFARYIHRQSNCADGPFVAINCAAIPDNMLEAMLFGYEKGAYTGAYNSAPGKFEQAQEGTLLLDEVSEMSLPLQAKLLRVLQEKEVERLGGRKVIPLNVRILATTNRNLREEVAAGRFREDLFYRLSVFPLHLPPLRERPRDILPLAQFLLRRICQSQQIAEPQLSQAAEQKLLDHKWPGNVRELDNVMQRGLILCDGSEISPDSLCFEMDMPVPQAPSKEIAEGASKGCLSEDLRSVEEKMILDALSNDRTSRKEVAERLGISQRTLRYKIARLRDAGVAIPG</sequence>
<reference evidence="11 12" key="1">
    <citation type="submission" date="2019-07" db="EMBL/GenBank/DDBJ databases">
        <title>The pathways for chlorine oxyanion respiration interact through the shared metabolite chlorate.</title>
        <authorList>
            <person name="Barnum T.P."/>
            <person name="Cheng Y."/>
            <person name="Hill K.A."/>
            <person name="Lucas L.N."/>
            <person name="Carlson H.K."/>
            <person name="Coates J.D."/>
        </authorList>
    </citation>
    <scope>NUCLEOTIDE SEQUENCE [LARGE SCALE GENOMIC DNA]</scope>
    <source>
        <strain evidence="11 12">BK-1</strain>
    </source>
</reference>
<name>A0A558E1H2_9GAMM</name>
<dbReference type="GO" id="GO:0006355">
    <property type="term" value="P:regulation of DNA-templated transcription"/>
    <property type="evidence" value="ECO:0007669"/>
    <property type="project" value="InterPro"/>
</dbReference>
<dbReference type="GO" id="GO:0043565">
    <property type="term" value="F:sequence-specific DNA binding"/>
    <property type="evidence" value="ECO:0007669"/>
    <property type="project" value="InterPro"/>
</dbReference>
<keyword evidence="5" id="KW-0805">Transcription regulation</keyword>
<dbReference type="PROSITE" id="PS00688">
    <property type="entry name" value="SIGMA54_INTERACT_3"/>
    <property type="match status" value="1"/>
</dbReference>
<comment type="caution">
    <text evidence="11">The sequence shown here is derived from an EMBL/GenBank/DDBJ whole genome shotgun (WGS) entry which is preliminary data.</text>
</comment>
<evidence type="ECO:0000256" key="7">
    <source>
        <dbReference type="ARBA" id="ARBA00023163"/>
    </source>
</evidence>
<dbReference type="CDD" id="cd00090">
    <property type="entry name" value="HTH_ARSR"/>
    <property type="match status" value="1"/>
</dbReference>
<dbReference type="SUPFAM" id="SSF52172">
    <property type="entry name" value="CheY-like"/>
    <property type="match status" value="1"/>
</dbReference>
<dbReference type="InterPro" id="IPR002078">
    <property type="entry name" value="Sigma_54_int"/>
</dbReference>
<dbReference type="CDD" id="cd00009">
    <property type="entry name" value="AAA"/>
    <property type="match status" value="1"/>
</dbReference>
<dbReference type="Proteomes" id="UP000316649">
    <property type="component" value="Unassembled WGS sequence"/>
</dbReference>
<dbReference type="SUPFAM" id="SSF52540">
    <property type="entry name" value="P-loop containing nucleoside triphosphate hydrolases"/>
    <property type="match status" value="1"/>
</dbReference>
<dbReference type="InterPro" id="IPR002197">
    <property type="entry name" value="HTH_Fis"/>
</dbReference>
<dbReference type="AlphaFoldDB" id="A0A558E1H2"/>
<keyword evidence="2" id="KW-0547">Nucleotide-binding</keyword>
<evidence type="ECO:0000256" key="5">
    <source>
        <dbReference type="ARBA" id="ARBA00023015"/>
    </source>
</evidence>
<evidence type="ECO:0000256" key="4">
    <source>
        <dbReference type="ARBA" id="ARBA00023012"/>
    </source>
</evidence>
<dbReference type="Gene3D" id="3.40.50.300">
    <property type="entry name" value="P-loop containing nucleotide triphosphate hydrolases"/>
    <property type="match status" value="1"/>
</dbReference>
<feature type="domain" description="Response regulatory" evidence="10">
    <location>
        <begin position="5"/>
        <end position="119"/>
    </location>
</feature>
<dbReference type="FunFam" id="3.40.50.2300:FF:000018">
    <property type="entry name" value="DNA-binding transcriptional regulator NtrC"/>
    <property type="match status" value="1"/>
</dbReference>
<dbReference type="Gene3D" id="1.10.8.60">
    <property type="match status" value="1"/>
</dbReference>
<dbReference type="PANTHER" id="PTHR32071:SF21">
    <property type="entry name" value="TRANSCRIPTIONAL REGULATORY PROTEIN FLGR"/>
    <property type="match status" value="1"/>
</dbReference>
<dbReference type="PROSITE" id="PS00676">
    <property type="entry name" value="SIGMA54_INTERACT_2"/>
    <property type="match status" value="1"/>
</dbReference>
<keyword evidence="3" id="KW-0067">ATP-binding</keyword>
<keyword evidence="7" id="KW-0804">Transcription</keyword>
<gene>
    <name evidence="11" type="ORF">FHP88_00260</name>
</gene>
<dbReference type="SMART" id="SM00382">
    <property type="entry name" value="AAA"/>
    <property type="match status" value="1"/>
</dbReference>
<keyword evidence="4" id="KW-0902">Two-component regulatory system</keyword>
<evidence type="ECO:0000256" key="6">
    <source>
        <dbReference type="ARBA" id="ARBA00023125"/>
    </source>
</evidence>
<dbReference type="GO" id="GO:0000160">
    <property type="term" value="P:phosphorelay signal transduction system"/>
    <property type="evidence" value="ECO:0007669"/>
    <property type="project" value="UniProtKB-KW"/>
</dbReference>